<sequence length="62" mass="7227">MQYHRCARKKAIAAQLKKNMCKSDIKKLCRADIKFFINSGNQSASLLVVEKIIYFLFMNLDK</sequence>
<organism evidence="1 2">
    <name type="scientific">Cardiocondyla obscurior</name>
    <dbReference type="NCBI Taxonomy" id="286306"/>
    <lineage>
        <taxon>Eukaryota</taxon>
        <taxon>Metazoa</taxon>
        <taxon>Ecdysozoa</taxon>
        <taxon>Arthropoda</taxon>
        <taxon>Hexapoda</taxon>
        <taxon>Insecta</taxon>
        <taxon>Pterygota</taxon>
        <taxon>Neoptera</taxon>
        <taxon>Endopterygota</taxon>
        <taxon>Hymenoptera</taxon>
        <taxon>Apocrita</taxon>
        <taxon>Aculeata</taxon>
        <taxon>Formicoidea</taxon>
        <taxon>Formicidae</taxon>
        <taxon>Myrmicinae</taxon>
        <taxon>Cardiocondyla</taxon>
    </lineage>
</organism>
<keyword evidence="2" id="KW-1185">Reference proteome</keyword>
<dbReference type="EMBL" id="JADYXP020000003">
    <property type="protein sequence ID" value="KAL0129396.1"/>
    <property type="molecule type" value="Genomic_DNA"/>
</dbReference>
<reference evidence="1 2" key="1">
    <citation type="submission" date="2023-03" db="EMBL/GenBank/DDBJ databases">
        <title>High recombination rates correlate with genetic variation in Cardiocondyla obscurior ants.</title>
        <authorList>
            <person name="Errbii M."/>
        </authorList>
    </citation>
    <scope>NUCLEOTIDE SEQUENCE [LARGE SCALE GENOMIC DNA]</scope>
    <source>
        <strain evidence="1">Alpha-2009</strain>
        <tissue evidence="1">Whole body</tissue>
    </source>
</reference>
<evidence type="ECO:0000313" key="2">
    <source>
        <dbReference type="Proteomes" id="UP001430953"/>
    </source>
</evidence>
<name>A0AAW2GQ64_9HYME</name>
<proteinExistence type="predicted"/>
<evidence type="ECO:0000313" key="1">
    <source>
        <dbReference type="EMBL" id="KAL0129396.1"/>
    </source>
</evidence>
<accession>A0AAW2GQ64</accession>
<comment type="caution">
    <text evidence="1">The sequence shown here is derived from an EMBL/GenBank/DDBJ whole genome shotgun (WGS) entry which is preliminary data.</text>
</comment>
<dbReference type="Proteomes" id="UP001430953">
    <property type="component" value="Unassembled WGS sequence"/>
</dbReference>
<dbReference type="AlphaFoldDB" id="A0AAW2GQ64"/>
<protein>
    <submittedName>
        <fullName evidence="1">Uncharacterized protein</fullName>
    </submittedName>
</protein>
<gene>
    <name evidence="1" type="ORF">PUN28_004234</name>
</gene>